<evidence type="ECO:0000256" key="3">
    <source>
        <dbReference type="ARBA" id="ARBA00022555"/>
    </source>
</evidence>
<feature type="binding site" evidence="12">
    <location>
        <begin position="42"/>
        <end position="49"/>
    </location>
    <ligand>
        <name>ATP</name>
        <dbReference type="ChEBI" id="CHEBI:30616"/>
        <label>1</label>
    </ligand>
</feature>
<name>A0A219B7G1_9SPHN</name>
<keyword evidence="15" id="KW-1185">Reference proteome</keyword>
<keyword evidence="6 12" id="KW-0547">Nucleotide-binding</keyword>
<dbReference type="GO" id="GO:0045900">
    <property type="term" value="P:negative regulation of translational elongation"/>
    <property type="evidence" value="ECO:0007669"/>
    <property type="project" value="UniProtKB-UniRule"/>
</dbReference>
<proteinExistence type="inferred from homology"/>
<dbReference type="NCBIfam" id="NF008775">
    <property type="entry name" value="PRK11819.1"/>
    <property type="match status" value="1"/>
</dbReference>
<dbReference type="InterPro" id="IPR027417">
    <property type="entry name" value="P-loop_NTPase"/>
</dbReference>
<dbReference type="InterPro" id="IPR003439">
    <property type="entry name" value="ABC_transporter-like_ATP-bd"/>
</dbReference>
<evidence type="ECO:0000256" key="4">
    <source>
        <dbReference type="ARBA" id="ARBA00022730"/>
    </source>
</evidence>
<dbReference type="EMBL" id="NFZT01000001">
    <property type="protein sequence ID" value="OWV34201.1"/>
    <property type="molecule type" value="Genomic_DNA"/>
</dbReference>
<feature type="region of interest" description="PtIM" evidence="12">
    <location>
        <begin position="247"/>
        <end position="327"/>
    </location>
</feature>
<dbReference type="InterPro" id="IPR017871">
    <property type="entry name" value="ABC_transporter-like_CS"/>
</dbReference>
<dbReference type="GO" id="GO:0006412">
    <property type="term" value="P:translation"/>
    <property type="evidence" value="ECO:0007669"/>
    <property type="project" value="UniProtKB-KW"/>
</dbReference>
<dbReference type="PANTHER" id="PTHR43858:SF1">
    <property type="entry name" value="ABC TRANSPORTER-RELATED PROTEIN"/>
    <property type="match status" value="1"/>
</dbReference>
<comment type="domain">
    <text evidence="12">The P-site tRNA interaction motif (PtIM domain) probably interacts with the P-site tRNA(fMet) as well as the 23S rRNA.</text>
</comment>
<organism evidence="14 15">
    <name type="scientific">Pacificimonas flava</name>
    <dbReference type="NCBI Taxonomy" id="1234595"/>
    <lineage>
        <taxon>Bacteria</taxon>
        <taxon>Pseudomonadati</taxon>
        <taxon>Pseudomonadota</taxon>
        <taxon>Alphaproteobacteria</taxon>
        <taxon>Sphingomonadales</taxon>
        <taxon>Sphingosinicellaceae</taxon>
        <taxon>Pacificimonas</taxon>
    </lineage>
</organism>
<sequence length="560" mass="62827">MTAGQYSFVMKELTKTYPGQSKPVLSNLTLQFYPGAKIAIVGPNGTGKSTLMKIMAGRDTDFQGEAWAGENITVGYLEQEPELDSSKTVKENVMEGVGEIAGKIDRFNEITALMGDPPEDADFDALMSEMGELQEQIDAVDGWNLDTTLEIAMDALRCPPGDSGVERLSGGEKRRVALCRLLLSKPDILLLDEPTNHLDAESVSWLEKHLVDYSGNVILVTHDRYFLDNVVNWVLELDRGRYYTYESNYSGYLEKKAKRLEQEQREDEGKQKAIKEELEWIRKSAKGRQTKSKARIQAFDDLVESQENRKVGQAEILIQNPERLGGKVIEAHGLSKAFGDKLLFEDLDFILPRGGIVGVIGPNGAGKSTLFKMITGQEQPDSGKIEIGDTVHLGYVDQSRDELDANKNVWEEISDGMDYFEFGKEKISSRAYVGAFNFKGPDQQKKVGQLSGGERNRVHIAKMLRKGGNVLLLDEPTNDLDVETLRALEVALENFAGCAVVISHDRFFLDRLATHILAFEGDSHVEWFEGNFEAYEEDKRRRLGDAADRPHRMTYRKLTR</sequence>
<comment type="catalytic activity">
    <reaction evidence="12">
        <text>ATP + H2O = ADP + phosphate + H(+)</text>
        <dbReference type="Rhea" id="RHEA:13065"/>
        <dbReference type="ChEBI" id="CHEBI:15377"/>
        <dbReference type="ChEBI" id="CHEBI:15378"/>
        <dbReference type="ChEBI" id="CHEBI:30616"/>
        <dbReference type="ChEBI" id="CHEBI:43474"/>
        <dbReference type="ChEBI" id="CHEBI:456216"/>
    </reaction>
</comment>
<keyword evidence="8 12" id="KW-0067">ATP-binding</keyword>
<evidence type="ECO:0000256" key="8">
    <source>
        <dbReference type="ARBA" id="ARBA00022840"/>
    </source>
</evidence>
<dbReference type="STRING" id="1234595.C725_0354"/>
<dbReference type="OrthoDB" id="7457053at2"/>
<dbReference type="InterPro" id="IPR003593">
    <property type="entry name" value="AAA+_ATPase"/>
</dbReference>
<evidence type="ECO:0000256" key="1">
    <source>
        <dbReference type="ARBA" id="ARBA00005868"/>
    </source>
</evidence>
<evidence type="ECO:0000256" key="10">
    <source>
        <dbReference type="ARBA" id="ARBA00022884"/>
    </source>
</evidence>
<evidence type="ECO:0000256" key="11">
    <source>
        <dbReference type="ARBA" id="ARBA00022917"/>
    </source>
</evidence>
<keyword evidence="3 12" id="KW-0820">tRNA-binding</keyword>
<comment type="caution">
    <text evidence="12">Lacks conserved residue(s) required for the propagation of feature annotation.</text>
</comment>
<dbReference type="NCBIfam" id="TIGR03719">
    <property type="entry name" value="ABC_ABC_ChvD"/>
    <property type="match status" value="1"/>
</dbReference>
<dbReference type="Pfam" id="PF00005">
    <property type="entry name" value="ABC_tran"/>
    <property type="match status" value="2"/>
</dbReference>
<comment type="function">
    <text evidence="12">A translation factor that gates the progression of the 70S ribosomal initiation complex (IC, containing tRNA(fMet) in the P-site) into the translation elongation cycle by using a mechanism sensitive to the ATP/ADP ratio. Binds to the 70S ribosome E-site where it modulates the state of the translating ribosome during subunit translocation. ATP hydrolysis probably frees it from the ribosome, which can enter the elongation phase.</text>
</comment>
<feature type="domain" description="ABC transporter" evidence="13">
    <location>
        <begin position="329"/>
        <end position="546"/>
    </location>
</feature>
<comment type="subcellular location">
    <subcellularLocation>
        <location evidence="12">Cytoplasm</location>
    </subcellularLocation>
    <text evidence="12">Associates with ribosomes and polysomes.</text>
</comment>
<gene>
    <name evidence="12" type="primary">ettA</name>
    <name evidence="14" type="ORF">B5C34_12535</name>
</gene>
<dbReference type="InterPro" id="IPR032781">
    <property type="entry name" value="ABC_tran_Xtn"/>
</dbReference>
<evidence type="ECO:0000256" key="6">
    <source>
        <dbReference type="ARBA" id="ARBA00022741"/>
    </source>
</evidence>
<evidence type="ECO:0000256" key="7">
    <source>
        <dbReference type="ARBA" id="ARBA00022801"/>
    </source>
</evidence>
<dbReference type="CDD" id="cd03221">
    <property type="entry name" value="ABCF_EF-3"/>
    <property type="match status" value="2"/>
</dbReference>
<dbReference type="EC" id="3.6.1.-" evidence="12"/>
<protein>
    <recommendedName>
        <fullName evidence="12">Energy-dependent translational throttle protein EttA</fullName>
        <ecNumber evidence="12">3.6.1.-</ecNumber>
    </recommendedName>
    <alternativeName>
        <fullName evidence="12">Translational regulatory factor EttA</fullName>
    </alternativeName>
</protein>
<dbReference type="HAMAP" id="MF_00847">
    <property type="entry name" value="EttA"/>
    <property type="match status" value="1"/>
</dbReference>
<dbReference type="GO" id="GO:0005737">
    <property type="term" value="C:cytoplasm"/>
    <property type="evidence" value="ECO:0007669"/>
    <property type="project" value="UniProtKB-SubCell"/>
</dbReference>
<evidence type="ECO:0000256" key="9">
    <source>
        <dbReference type="ARBA" id="ARBA00022845"/>
    </source>
</evidence>
<keyword evidence="11 12" id="KW-0648">Protein biosynthesis</keyword>
<dbReference type="AlphaFoldDB" id="A0A219B7G1"/>
<dbReference type="InterPro" id="IPR022374">
    <property type="entry name" value="EttA"/>
</dbReference>
<keyword evidence="2 12" id="KW-0963">Cytoplasm</keyword>
<dbReference type="PROSITE" id="PS00211">
    <property type="entry name" value="ABC_TRANSPORTER_1"/>
    <property type="match status" value="1"/>
</dbReference>
<evidence type="ECO:0000313" key="14">
    <source>
        <dbReference type="EMBL" id="OWV34201.1"/>
    </source>
</evidence>
<dbReference type="GO" id="GO:0005524">
    <property type="term" value="F:ATP binding"/>
    <property type="evidence" value="ECO:0007669"/>
    <property type="project" value="UniProtKB-UniRule"/>
</dbReference>
<dbReference type="Pfam" id="PF12848">
    <property type="entry name" value="ABC_tran_Xtn"/>
    <property type="match status" value="1"/>
</dbReference>
<dbReference type="GO" id="GO:0000049">
    <property type="term" value="F:tRNA binding"/>
    <property type="evidence" value="ECO:0007669"/>
    <property type="project" value="UniProtKB-UniRule"/>
</dbReference>
<dbReference type="RefSeq" id="WP_088712901.1">
    <property type="nucleotide sequence ID" value="NZ_NFZT01000001.1"/>
</dbReference>
<keyword evidence="10 12" id="KW-0694">RNA-binding</keyword>
<keyword evidence="7 12" id="KW-0378">Hydrolase</keyword>
<dbReference type="SUPFAM" id="SSF52540">
    <property type="entry name" value="P-loop containing nucleoside triphosphate hydrolases"/>
    <property type="match status" value="2"/>
</dbReference>
<evidence type="ECO:0000313" key="15">
    <source>
        <dbReference type="Proteomes" id="UP000198462"/>
    </source>
</evidence>
<dbReference type="FunFam" id="3.40.50.300:FF:000011">
    <property type="entry name" value="Putative ABC transporter ATP-binding component"/>
    <property type="match status" value="1"/>
</dbReference>
<dbReference type="eggNOG" id="COG0488">
    <property type="taxonomic scope" value="Bacteria"/>
</dbReference>
<evidence type="ECO:0000259" key="13">
    <source>
        <dbReference type="PROSITE" id="PS50893"/>
    </source>
</evidence>
<dbReference type="FunFam" id="3.40.50.300:FF:000183">
    <property type="entry name" value="ABC transporter ATP-binding protein yjjK"/>
    <property type="match status" value="1"/>
</dbReference>
<dbReference type="GO" id="GO:0019843">
    <property type="term" value="F:rRNA binding"/>
    <property type="evidence" value="ECO:0007669"/>
    <property type="project" value="UniProtKB-UniRule"/>
</dbReference>
<accession>A0A219B7G1</accession>
<reference evidence="15" key="1">
    <citation type="submission" date="2017-05" db="EMBL/GenBank/DDBJ databases">
        <authorList>
            <person name="Lin X."/>
        </authorList>
    </citation>
    <scope>NUCLEOTIDE SEQUENCE [LARGE SCALE GENOMIC DNA]</scope>
    <source>
        <strain evidence="15">JLT2012</strain>
    </source>
</reference>
<dbReference type="Proteomes" id="UP000198462">
    <property type="component" value="Unassembled WGS sequence"/>
</dbReference>
<feature type="domain" description="ABC transporter" evidence="13">
    <location>
        <begin position="8"/>
        <end position="264"/>
    </location>
</feature>
<keyword evidence="5 12" id="KW-0677">Repeat</keyword>
<evidence type="ECO:0000256" key="2">
    <source>
        <dbReference type="ARBA" id="ARBA00022490"/>
    </source>
</evidence>
<comment type="subunit">
    <text evidence="12">Monomer. Probably contacts ribosomal proteins L1, L5, L33 and S7, the 16S and 23S rRNA and the P-site containing tRNA(fMet).</text>
</comment>
<keyword evidence="9 12" id="KW-0810">Translation regulation</keyword>
<dbReference type="Gene3D" id="3.40.50.300">
    <property type="entry name" value="P-loop containing nucleotide triphosphate hydrolases"/>
    <property type="match status" value="2"/>
</dbReference>
<dbReference type="GO" id="GO:0016887">
    <property type="term" value="F:ATP hydrolysis activity"/>
    <property type="evidence" value="ECO:0007669"/>
    <property type="project" value="UniProtKB-UniRule"/>
</dbReference>
<dbReference type="PROSITE" id="PS50893">
    <property type="entry name" value="ABC_TRANSPORTER_2"/>
    <property type="match status" value="2"/>
</dbReference>
<dbReference type="GO" id="GO:0043022">
    <property type="term" value="F:ribosome binding"/>
    <property type="evidence" value="ECO:0007669"/>
    <property type="project" value="UniProtKB-UniRule"/>
</dbReference>
<feature type="binding site" evidence="12">
    <location>
        <begin position="361"/>
        <end position="368"/>
    </location>
    <ligand>
        <name>ATP</name>
        <dbReference type="ChEBI" id="CHEBI:30616"/>
        <label>2</label>
    </ligand>
</feature>
<dbReference type="SMART" id="SM00382">
    <property type="entry name" value="AAA"/>
    <property type="match status" value="2"/>
</dbReference>
<comment type="caution">
    <text evidence="14">The sequence shown here is derived from an EMBL/GenBank/DDBJ whole genome shotgun (WGS) entry which is preliminary data.</text>
</comment>
<evidence type="ECO:0000256" key="12">
    <source>
        <dbReference type="HAMAP-Rule" id="MF_00847"/>
    </source>
</evidence>
<evidence type="ECO:0000256" key="5">
    <source>
        <dbReference type="ARBA" id="ARBA00022737"/>
    </source>
</evidence>
<comment type="similarity">
    <text evidence="1 12">Belongs to the ABC transporter superfamily. ABCF family. Translational throttle EttA subfamily.</text>
</comment>
<keyword evidence="4 12" id="KW-0699">rRNA-binding</keyword>
<dbReference type="PANTHER" id="PTHR43858">
    <property type="entry name" value="ENERGY-DEPENDENT TRANSLATIONAL THROTTLE PROTEIN ETTA"/>
    <property type="match status" value="1"/>
</dbReference>
<comment type="domain">
    <text evidence="12">The arm domain is inserted in the first ABC transporter domain. Probably contacts ribosomal protein L1.</text>
</comment>